<keyword evidence="2" id="KW-1185">Reference proteome</keyword>
<accession>A0A518BLT7</accession>
<organism evidence="1 2">
    <name type="scientific">Engelhardtia mirabilis</name>
    <dbReference type="NCBI Taxonomy" id="2528011"/>
    <lineage>
        <taxon>Bacteria</taxon>
        <taxon>Pseudomonadati</taxon>
        <taxon>Planctomycetota</taxon>
        <taxon>Planctomycetia</taxon>
        <taxon>Planctomycetia incertae sedis</taxon>
        <taxon>Engelhardtia</taxon>
    </lineage>
</organism>
<gene>
    <name evidence="1" type="ORF">Pla133_30270</name>
</gene>
<evidence type="ECO:0000313" key="2">
    <source>
        <dbReference type="Proteomes" id="UP000316921"/>
    </source>
</evidence>
<reference evidence="1 2" key="1">
    <citation type="submission" date="2019-02" db="EMBL/GenBank/DDBJ databases">
        <title>Deep-cultivation of Planctomycetes and their phenomic and genomic characterization uncovers novel biology.</title>
        <authorList>
            <person name="Wiegand S."/>
            <person name="Jogler M."/>
            <person name="Boedeker C."/>
            <person name="Pinto D."/>
            <person name="Vollmers J."/>
            <person name="Rivas-Marin E."/>
            <person name="Kohn T."/>
            <person name="Peeters S.H."/>
            <person name="Heuer A."/>
            <person name="Rast P."/>
            <person name="Oberbeckmann S."/>
            <person name="Bunk B."/>
            <person name="Jeske O."/>
            <person name="Meyerdierks A."/>
            <person name="Storesund J.E."/>
            <person name="Kallscheuer N."/>
            <person name="Luecker S."/>
            <person name="Lage O.M."/>
            <person name="Pohl T."/>
            <person name="Merkel B.J."/>
            <person name="Hornburger P."/>
            <person name="Mueller R.-W."/>
            <person name="Bruemmer F."/>
            <person name="Labrenz M."/>
            <person name="Spormann A.M."/>
            <person name="Op den Camp H."/>
            <person name="Overmann J."/>
            <person name="Amann R."/>
            <person name="Jetten M.S.M."/>
            <person name="Mascher T."/>
            <person name="Medema M.H."/>
            <person name="Devos D.P."/>
            <person name="Kaster A.-K."/>
            <person name="Ovreas L."/>
            <person name="Rohde M."/>
            <person name="Galperin M.Y."/>
            <person name="Jogler C."/>
        </authorList>
    </citation>
    <scope>NUCLEOTIDE SEQUENCE [LARGE SCALE GENOMIC DNA]</scope>
    <source>
        <strain evidence="1 2">Pla133</strain>
    </source>
</reference>
<dbReference type="AlphaFoldDB" id="A0A518BLT7"/>
<evidence type="ECO:0000313" key="1">
    <source>
        <dbReference type="EMBL" id="QDU67938.1"/>
    </source>
</evidence>
<name>A0A518BLT7_9BACT</name>
<dbReference type="EMBL" id="CP036287">
    <property type="protein sequence ID" value="QDU67938.1"/>
    <property type="molecule type" value="Genomic_DNA"/>
</dbReference>
<dbReference type="KEGG" id="pbap:Pla133_30270"/>
<sequence>MPQTVQDHGADLRVTPSDTGSYVARGTMPLGKGWTWTEDCPFGLRRGGKVYPAQWSPVAWDHSGSVAVVELAALVDPEPTLPADPDPIKFDVVQSDVPFAFAYPPLDPALVDLALSFGKLRLQVDDALGNIYAAPISLPLDSPHSEIEVAGRAKAVYHTTANLQLVKAVSPNPLAQIGGLQVWITLYAESNVLELDLRWHNATMGHQGEMAPDVLFKNVELAMPLGWRATSRWPLPTSGPVYDLNTAGRTKSALPIVVAGSTPHVLRQRGNLTWRFVVHPQGVDDQVQENIDRVGWGAVRGEVGGWQDPFARSWLAQRTLLPDLSVWENSLKSELEGDRAEIEFAFANGTPYLYTSGGVGQMGPFHSIGVKYGGMTGGAEIYQTPGADLMWTAENDGLVAFEMLHRMVHDRQYGWFFDTEGNLVKSFDLVDSNGALPVNVFNNEFLDVANLGALGFETVPDVYANVQPRPTYEDSLLGTDPYNGLEQYDAQHGARATYASKVLVWGANDRMARQDLINQAALWQMEFHEGPGGRLKTLYNWAKQNPHVAGEFGRGEAWILDAMSHWYAIADTADRARMDPWFQMVVKTLEKLRTPMGIFYGNRDGKITNYYQFQNKYAIIQWYEHEILMHTLACVLESWAADVATQNKLAMWLVEGVLACNDVGWKPGSVGTYDQQAVAWMDPSLPAFANLAQIPTDGAGGGPDADQIAGPVGLALPYALPQQAVQLFGMAQGLTGATDPLQGFESLYTYYLGVENRAPLLAWLQVILH</sequence>
<dbReference type="RefSeq" id="WP_145066532.1">
    <property type="nucleotide sequence ID" value="NZ_CP036287.1"/>
</dbReference>
<protein>
    <submittedName>
        <fullName evidence="1">Uncharacterized protein</fullName>
    </submittedName>
</protein>
<dbReference type="Proteomes" id="UP000316921">
    <property type="component" value="Chromosome"/>
</dbReference>
<proteinExistence type="predicted"/>